<proteinExistence type="predicted"/>
<evidence type="ECO:0000313" key="1">
    <source>
        <dbReference type="EMBL" id="KAK3771091.1"/>
    </source>
</evidence>
<protein>
    <submittedName>
        <fullName evidence="1">Uncharacterized protein</fullName>
    </submittedName>
</protein>
<evidence type="ECO:0000313" key="2">
    <source>
        <dbReference type="Proteomes" id="UP001283361"/>
    </source>
</evidence>
<reference evidence="1" key="1">
    <citation type="journal article" date="2023" name="G3 (Bethesda)">
        <title>A reference genome for the long-term kleptoplast-retaining sea slug Elysia crispata morphotype clarki.</title>
        <authorList>
            <person name="Eastman K.E."/>
            <person name="Pendleton A.L."/>
            <person name="Shaikh M.A."/>
            <person name="Suttiyut T."/>
            <person name="Ogas R."/>
            <person name="Tomko P."/>
            <person name="Gavelis G."/>
            <person name="Widhalm J.R."/>
            <person name="Wisecaver J.H."/>
        </authorList>
    </citation>
    <scope>NUCLEOTIDE SEQUENCE</scope>
    <source>
        <strain evidence="1">ECLA1</strain>
    </source>
</reference>
<dbReference type="AlphaFoldDB" id="A0AAE1DHT4"/>
<comment type="caution">
    <text evidence="1">The sequence shown here is derived from an EMBL/GenBank/DDBJ whole genome shotgun (WGS) entry which is preliminary data.</text>
</comment>
<sequence>MVQQIGGDAADIISTILMMDRTPLLIFTGSNYSEDVAPVTASVETLLSRSPGESCVFSDSLGVLLNNSA</sequence>
<gene>
    <name evidence="1" type="ORF">RRG08_006454</name>
</gene>
<organism evidence="1 2">
    <name type="scientific">Elysia crispata</name>
    <name type="common">lettuce slug</name>
    <dbReference type="NCBI Taxonomy" id="231223"/>
    <lineage>
        <taxon>Eukaryota</taxon>
        <taxon>Metazoa</taxon>
        <taxon>Spiralia</taxon>
        <taxon>Lophotrochozoa</taxon>
        <taxon>Mollusca</taxon>
        <taxon>Gastropoda</taxon>
        <taxon>Heterobranchia</taxon>
        <taxon>Euthyneura</taxon>
        <taxon>Panpulmonata</taxon>
        <taxon>Sacoglossa</taxon>
        <taxon>Placobranchoidea</taxon>
        <taxon>Plakobranchidae</taxon>
        <taxon>Elysia</taxon>
    </lineage>
</organism>
<name>A0AAE1DHT4_9GAST</name>
<accession>A0AAE1DHT4</accession>
<keyword evidence="2" id="KW-1185">Reference proteome</keyword>
<dbReference type="EMBL" id="JAWDGP010003773">
    <property type="protein sequence ID" value="KAK3771091.1"/>
    <property type="molecule type" value="Genomic_DNA"/>
</dbReference>
<dbReference type="Proteomes" id="UP001283361">
    <property type="component" value="Unassembled WGS sequence"/>
</dbReference>